<name>A0ABR2GV70_9EUKA</name>
<dbReference type="EMBL" id="JAPFFF010000058">
    <property type="protein sequence ID" value="KAK8837829.1"/>
    <property type="molecule type" value="Genomic_DNA"/>
</dbReference>
<dbReference type="SMART" id="SM00320">
    <property type="entry name" value="WD40"/>
    <property type="match status" value="4"/>
</dbReference>
<dbReference type="InterPro" id="IPR001680">
    <property type="entry name" value="WD40_rpt"/>
</dbReference>
<dbReference type="PANTHER" id="PTHR22889:SF0">
    <property type="entry name" value="WD REPEAT-CONTAINING PROTEIN 89"/>
    <property type="match status" value="1"/>
</dbReference>
<dbReference type="PANTHER" id="PTHR22889">
    <property type="entry name" value="WD REPEAT-CONTAINING PROTEIN 89"/>
    <property type="match status" value="1"/>
</dbReference>
<dbReference type="InterPro" id="IPR039328">
    <property type="entry name" value="WDR89"/>
</dbReference>
<gene>
    <name evidence="3" type="ORF">M9Y10_036367</name>
</gene>
<evidence type="ECO:0000313" key="3">
    <source>
        <dbReference type="EMBL" id="KAK8837829.1"/>
    </source>
</evidence>
<dbReference type="Pfam" id="PF00400">
    <property type="entry name" value="WD40"/>
    <property type="match status" value="1"/>
</dbReference>
<dbReference type="InterPro" id="IPR015943">
    <property type="entry name" value="WD40/YVTN_repeat-like_dom_sf"/>
</dbReference>
<accession>A0ABR2GV70</accession>
<evidence type="ECO:0000256" key="1">
    <source>
        <dbReference type="ARBA" id="ARBA00022574"/>
    </source>
</evidence>
<keyword evidence="1" id="KW-0853">WD repeat</keyword>
<comment type="caution">
    <text evidence="3">The sequence shown here is derived from an EMBL/GenBank/DDBJ whole genome shotgun (WGS) entry which is preliminary data.</text>
</comment>
<keyword evidence="2" id="KW-0677">Repeat</keyword>
<sequence length="334" mass="36790">MINKSPKFEKCGEIRIQDQNDPPSFVYIAASSSTSKGVTSTSDSQIYYFDSAEAKVIYNFKAHDTDISGICMSERSQIIGSCSTDEGNKGNEVSLWDMRTSNLIGTFSCIAYDNKATTCNCVAISRNGTIVAAGANSGVLCWDVRKPEAAFRNVSLQPDEISSIEFHPFTDSTFLAGDDDGNILLYDLDGANIEDSMLFYGNDGNPCFQCGFCGIENIFTLRRTAGLRLWNIFEPEIEKEYFDVRVFVDNAFTYPIDAHWCGQHLMLVGGDSEGGVALVLCNQENATLLHKIEKAHDDCVDASFLDTQEDGSIHLYLAGDGGQLSFWHILPDEV</sequence>
<proteinExistence type="predicted"/>
<organism evidence="3 4">
    <name type="scientific">Tritrichomonas musculus</name>
    <dbReference type="NCBI Taxonomy" id="1915356"/>
    <lineage>
        <taxon>Eukaryota</taxon>
        <taxon>Metamonada</taxon>
        <taxon>Parabasalia</taxon>
        <taxon>Tritrichomonadida</taxon>
        <taxon>Tritrichomonadidae</taxon>
        <taxon>Tritrichomonas</taxon>
    </lineage>
</organism>
<dbReference type="SUPFAM" id="SSF50978">
    <property type="entry name" value="WD40 repeat-like"/>
    <property type="match status" value="1"/>
</dbReference>
<protein>
    <submittedName>
        <fullName evidence="3">WD repeat-containing protein 89</fullName>
    </submittedName>
</protein>
<dbReference type="Proteomes" id="UP001470230">
    <property type="component" value="Unassembled WGS sequence"/>
</dbReference>
<dbReference type="Gene3D" id="2.130.10.10">
    <property type="entry name" value="YVTN repeat-like/Quinoprotein amine dehydrogenase"/>
    <property type="match status" value="1"/>
</dbReference>
<keyword evidence="4" id="KW-1185">Reference proteome</keyword>
<dbReference type="InterPro" id="IPR036322">
    <property type="entry name" value="WD40_repeat_dom_sf"/>
</dbReference>
<evidence type="ECO:0000313" key="4">
    <source>
        <dbReference type="Proteomes" id="UP001470230"/>
    </source>
</evidence>
<evidence type="ECO:0000256" key="2">
    <source>
        <dbReference type="ARBA" id="ARBA00022737"/>
    </source>
</evidence>
<reference evidence="3 4" key="1">
    <citation type="submission" date="2024-04" db="EMBL/GenBank/DDBJ databases">
        <title>Tritrichomonas musculus Genome.</title>
        <authorList>
            <person name="Alves-Ferreira E."/>
            <person name="Grigg M."/>
            <person name="Lorenzi H."/>
            <person name="Galac M."/>
        </authorList>
    </citation>
    <scope>NUCLEOTIDE SEQUENCE [LARGE SCALE GENOMIC DNA]</scope>
    <source>
        <strain evidence="3 4">EAF2021</strain>
    </source>
</reference>